<gene>
    <name evidence="2" type="ORF">EBB45_13620</name>
</gene>
<dbReference type="InterPro" id="IPR003607">
    <property type="entry name" value="HD/PDEase_dom"/>
</dbReference>
<accession>A0A3N9UCC3</accession>
<dbReference type="PANTHER" id="PTHR43155:SF2">
    <property type="entry name" value="CYCLIC DI-GMP PHOSPHODIESTERASE PA4108"/>
    <property type="match status" value="1"/>
</dbReference>
<dbReference type="Pfam" id="PF13487">
    <property type="entry name" value="HD_5"/>
    <property type="match status" value="1"/>
</dbReference>
<dbReference type="SMART" id="SM00471">
    <property type="entry name" value="HDc"/>
    <property type="match status" value="1"/>
</dbReference>
<dbReference type="Proteomes" id="UP000274033">
    <property type="component" value="Unassembled WGS sequence"/>
</dbReference>
<dbReference type="CDD" id="cd00077">
    <property type="entry name" value="HDc"/>
    <property type="match status" value="1"/>
</dbReference>
<dbReference type="SUPFAM" id="SSF109604">
    <property type="entry name" value="HD-domain/PDEase-like"/>
    <property type="match status" value="1"/>
</dbReference>
<evidence type="ECO:0000259" key="1">
    <source>
        <dbReference type="PROSITE" id="PS51832"/>
    </source>
</evidence>
<dbReference type="RefSeq" id="WP_124765643.1">
    <property type="nucleotide sequence ID" value="NZ_JAFBDY010000013.1"/>
</dbReference>
<protein>
    <submittedName>
        <fullName evidence="2">HD domain-containing protein</fullName>
    </submittedName>
</protein>
<evidence type="ECO:0000313" key="2">
    <source>
        <dbReference type="EMBL" id="RQW73981.1"/>
    </source>
</evidence>
<feature type="domain" description="HD-GYP" evidence="1">
    <location>
        <begin position="119"/>
        <end position="312"/>
    </location>
</feature>
<proteinExistence type="predicted"/>
<evidence type="ECO:0000313" key="3">
    <source>
        <dbReference type="Proteomes" id="UP000274033"/>
    </source>
</evidence>
<reference evidence="2 3" key="1">
    <citation type="journal article" date="2013" name="J. Microbiol.">
        <title>Lysinibacillus chungkukjangi sp. nov., isolated from Chungkukjang, Korean fermented soybean food.</title>
        <authorList>
            <person name="Kim S.J."/>
            <person name="Jang Y.H."/>
            <person name="Hamada M."/>
            <person name="Ahn J.H."/>
            <person name="Weon H.Y."/>
            <person name="Suzuki K."/>
            <person name="Whang K.S."/>
            <person name="Kwon S.W."/>
        </authorList>
    </citation>
    <scope>NUCLEOTIDE SEQUENCE [LARGE SCALE GENOMIC DNA]</scope>
    <source>
        <strain evidence="2 3">MCCC 1A12701</strain>
    </source>
</reference>
<dbReference type="OrthoDB" id="2985535at2"/>
<dbReference type="PANTHER" id="PTHR43155">
    <property type="entry name" value="CYCLIC DI-GMP PHOSPHODIESTERASE PA4108-RELATED"/>
    <property type="match status" value="1"/>
</dbReference>
<dbReference type="AlphaFoldDB" id="A0A3N9UCC3"/>
<sequence length="449" mass="51897">MSNLDITYISELKIGQVIPSDIYFNKTLLIKAGTKIDDALLQNLHNWGITRLSSLYTKNETPEVSKPQIKKKEKIFYSKELFDIKKLFYESLQYVVSETRYGLILNGDAQITWLENLFISSLLNSQVSIALLSLKKKDPYSYFHSFDVFLLGSLLAEMSGIRDIRSFAIGCLLHDIGKLQISNELLQKEGKLSKAEFDEIQKHPLYGVDFMEENNLSSSYRDLVKSHHERLDGTGYPEGLTESFLSEEVRLLAVVDTYSALTLQRSYRGAFSSIKAFELLLGKHHKYDKKFVINLMELVNIYPTDSIVRLSNGKKAKIKSVHENQPYFPFLEEIGTKRIYQLPLNFSVTISRFIEWDQVSDLEADDDLNKKEIYWSYFINHISAGNMEEAMNYYRLITEGMELNNIFIDVIIRMIKEIETKRVEGELSTGEEHDAFLKIKDILVETFNK</sequence>
<dbReference type="InterPro" id="IPR037522">
    <property type="entry name" value="HD_GYP_dom"/>
</dbReference>
<name>A0A3N9UCC3_9BACI</name>
<dbReference type="PROSITE" id="PS51832">
    <property type="entry name" value="HD_GYP"/>
    <property type="match status" value="1"/>
</dbReference>
<keyword evidence="3" id="KW-1185">Reference proteome</keyword>
<dbReference type="EMBL" id="RRCT01000013">
    <property type="protein sequence ID" value="RQW73981.1"/>
    <property type="molecule type" value="Genomic_DNA"/>
</dbReference>
<organism evidence="2 3">
    <name type="scientific">Lysinibacillus composti</name>
    <dbReference type="NCBI Taxonomy" id="720633"/>
    <lineage>
        <taxon>Bacteria</taxon>
        <taxon>Bacillati</taxon>
        <taxon>Bacillota</taxon>
        <taxon>Bacilli</taxon>
        <taxon>Bacillales</taxon>
        <taxon>Bacillaceae</taxon>
        <taxon>Lysinibacillus</taxon>
    </lineage>
</organism>
<comment type="caution">
    <text evidence="2">The sequence shown here is derived from an EMBL/GenBank/DDBJ whole genome shotgun (WGS) entry which is preliminary data.</text>
</comment>
<dbReference type="Gene3D" id="1.10.3210.10">
    <property type="entry name" value="Hypothetical protein af1432"/>
    <property type="match status" value="1"/>
</dbReference>